<dbReference type="EMBL" id="CACVAU010000030">
    <property type="protein sequence ID" value="CAA6809022.1"/>
    <property type="molecule type" value="Genomic_DNA"/>
</dbReference>
<dbReference type="PANTHER" id="PTHR30087">
    <property type="entry name" value="INNER MEMBRANE PROTEIN"/>
    <property type="match status" value="1"/>
</dbReference>
<dbReference type="Pfam" id="PF08349">
    <property type="entry name" value="DUF1722"/>
    <property type="match status" value="1"/>
</dbReference>
<dbReference type="InterPro" id="IPR013560">
    <property type="entry name" value="DUF1722"/>
</dbReference>
<reference evidence="2" key="1">
    <citation type="submission" date="2020-01" db="EMBL/GenBank/DDBJ databases">
        <authorList>
            <person name="Meier V. D."/>
            <person name="Meier V D."/>
        </authorList>
    </citation>
    <scope>NUCLEOTIDE SEQUENCE</scope>
    <source>
        <strain evidence="2">HLG_WM_MAG_05</strain>
    </source>
</reference>
<dbReference type="InterPro" id="IPR007553">
    <property type="entry name" value="2-thiour_desulf"/>
</dbReference>
<dbReference type="Pfam" id="PF04463">
    <property type="entry name" value="2-thiour_desulf"/>
    <property type="match status" value="1"/>
</dbReference>
<accession>A0A6S6T1F3</accession>
<feature type="domain" description="DUF1722" evidence="1">
    <location>
        <begin position="187"/>
        <end position="303"/>
    </location>
</feature>
<gene>
    <name evidence="2" type="ORF">HELGO_WM13752</name>
</gene>
<evidence type="ECO:0000313" key="2">
    <source>
        <dbReference type="EMBL" id="CAA6809022.1"/>
    </source>
</evidence>
<proteinExistence type="predicted"/>
<dbReference type="PANTHER" id="PTHR30087:SF0">
    <property type="entry name" value="INNER MEMBRANE PROTEIN"/>
    <property type="match status" value="1"/>
</dbReference>
<evidence type="ECO:0000259" key="1">
    <source>
        <dbReference type="Pfam" id="PF08349"/>
    </source>
</evidence>
<name>A0A6S6T1F3_9BACT</name>
<protein>
    <recommendedName>
        <fullName evidence="1">DUF1722 domain-containing protein</fullName>
    </recommendedName>
</protein>
<organism evidence="2">
    <name type="scientific">uncultured Sulfurovum sp</name>
    <dbReference type="NCBI Taxonomy" id="269237"/>
    <lineage>
        <taxon>Bacteria</taxon>
        <taxon>Pseudomonadati</taxon>
        <taxon>Campylobacterota</taxon>
        <taxon>Epsilonproteobacteria</taxon>
        <taxon>Campylobacterales</taxon>
        <taxon>Sulfurovaceae</taxon>
        <taxon>Sulfurovum</taxon>
        <taxon>environmental samples</taxon>
    </lineage>
</organism>
<dbReference type="AlphaFoldDB" id="A0A6S6T1F3"/>
<dbReference type="PIRSF" id="PIRSF037004">
    <property type="entry name" value="UCP037004"/>
    <property type="match status" value="1"/>
</dbReference>
<dbReference type="InterPro" id="IPR017087">
    <property type="entry name" value="UCP037004"/>
</dbReference>
<sequence length="317" mass="36890">MKIGISECLLGIACRYDAKSVKDSAVVNMLQQYFEFEAFCPEKIIFGTPRESIRQVEINNKIRIHTGYTKKDVTDELEAISKTLAVQALKENLCGFILKSKSPTCGMERVKVYQPINAPSEKKGIGTFAEALRERYPYLPMEEEGRLEDAWLRENFLMQVFAYKEISEFIQTKPKIKDLIHFHTNYKYLIYAKSPVAYKILGHIVANAKRESFEKLLEKYHYEFLIAINQKSNIPKTYNVLLHIYGYFKKLITKDERYHVLIAMEEFKEGVIPLIAVVKLLNLYVKRFDMHYLKGQKFLNPYPAALGLRSELKAFKV</sequence>